<evidence type="ECO:0000256" key="1">
    <source>
        <dbReference type="SAM" id="Coils"/>
    </source>
</evidence>
<accession>A0A8T3D7K8</accession>
<evidence type="ECO:0000256" key="2">
    <source>
        <dbReference type="SAM" id="MobiDB-lite"/>
    </source>
</evidence>
<name>A0A8T3D7K8_9TELE</name>
<comment type="caution">
    <text evidence="3">The sequence shown here is derived from an EMBL/GenBank/DDBJ whole genome shotgun (WGS) entry which is preliminary data.</text>
</comment>
<evidence type="ECO:0000313" key="3">
    <source>
        <dbReference type="EMBL" id="KAI1893539.1"/>
    </source>
</evidence>
<dbReference type="Proteomes" id="UP000829720">
    <property type="component" value="Unassembled WGS sequence"/>
</dbReference>
<reference evidence="3" key="1">
    <citation type="submission" date="2021-01" db="EMBL/GenBank/DDBJ databases">
        <authorList>
            <person name="Zahm M."/>
            <person name="Roques C."/>
            <person name="Cabau C."/>
            <person name="Klopp C."/>
            <person name="Donnadieu C."/>
            <person name="Jouanno E."/>
            <person name="Lampietro C."/>
            <person name="Louis A."/>
            <person name="Herpin A."/>
            <person name="Echchiki A."/>
            <person name="Berthelot C."/>
            <person name="Parey E."/>
            <person name="Roest-Crollius H."/>
            <person name="Braasch I."/>
            <person name="Postlethwait J."/>
            <person name="Bobe J."/>
            <person name="Montfort J."/>
            <person name="Bouchez O."/>
            <person name="Begum T."/>
            <person name="Mejri S."/>
            <person name="Adams A."/>
            <person name="Chen W.-J."/>
            <person name="Guiguen Y."/>
        </authorList>
    </citation>
    <scope>NUCLEOTIDE SEQUENCE</scope>
    <source>
        <tissue evidence="3">Blood</tissue>
    </source>
</reference>
<organism evidence="3 4">
    <name type="scientific">Albula goreensis</name>
    <dbReference type="NCBI Taxonomy" id="1534307"/>
    <lineage>
        <taxon>Eukaryota</taxon>
        <taxon>Metazoa</taxon>
        <taxon>Chordata</taxon>
        <taxon>Craniata</taxon>
        <taxon>Vertebrata</taxon>
        <taxon>Euteleostomi</taxon>
        <taxon>Actinopterygii</taxon>
        <taxon>Neopterygii</taxon>
        <taxon>Teleostei</taxon>
        <taxon>Albuliformes</taxon>
        <taxon>Albulidae</taxon>
        <taxon>Albula</taxon>
    </lineage>
</organism>
<keyword evidence="4" id="KW-1185">Reference proteome</keyword>
<dbReference type="OrthoDB" id="2126613at2759"/>
<dbReference type="EMBL" id="JAERUA010000011">
    <property type="protein sequence ID" value="KAI1893539.1"/>
    <property type="molecule type" value="Genomic_DNA"/>
</dbReference>
<gene>
    <name evidence="3" type="ORF">AGOR_G00124770</name>
</gene>
<keyword evidence="1" id="KW-0175">Coiled coil</keyword>
<feature type="region of interest" description="Disordered" evidence="2">
    <location>
        <begin position="555"/>
        <end position="599"/>
    </location>
</feature>
<feature type="coiled-coil region" evidence="1">
    <location>
        <begin position="461"/>
        <end position="549"/>
    </location>
</feature>
<proteinExistence type="predicted"/>
<dbReference type="AlphaFoldDB" id="A0A8T3D7K8"/>
<protein>
    <submittedName>
        <fullName evidence="3">Uncharacterized protein</fullName>
    </submittedName>
</protein>
<sequence length="628" mass="71631">MDVTFATPHWLTKAREEIETSKDWKCFTTELSEIMQQQLAENFTGMLSDLSETEKALLVERAAKAVHARGSGTDTIAHISSILEDVLSCLVAVEMSERHVVSQKTDLIQSHVRNGMVSLLNKWPDMKSKLSILFNHPLPKEIREVAWKLYLSNSKARMDYLMAVSVNNAKSRRDLDVCLQCDSLLAKGFVFHTLSNNGLAVSVLKRVLSYYHSIQHHNGSLPESDCLLLVPLLEVALSRSTSSASLDSLATQLVEQYLSFMDSWPAVVKSRKPGAHTRTESGDIYQEVASKLDQKDKELSRLIWRLHPLQDAQIKESLLTGVKDILQPVIEVFFVGYLAMPSLLYVWDQYIIGLDSPSYDCLPAFCFAFLLLLKDHLQHCGTSSEMAEVARSQGPTLSVPQLQSVISMYFYEELFKKLNQDKIQGFPVVDPTQIFFPPWTHLSTSKLPVRTKPRDRRQAREIREAKRISETERKIQEAQAQKLKKEDEIRREEVRLQKELEEARQVGREQRIFLEEQLAQERQHHYEIQKVAEEQINQLKVEVRKIREYKLLINDTEGSFGTPPPSAESQTDLPESFPPAPSCHKTLSPARDPRQVDPRATYRTVKDVAVDLLQRMSKTVGIIHGKDM</sequence>
<evidence type="ECO:0000313" key="4">
    <source>
        <dbReference type="Proteomes" id="UP000829720"/>
    </source>
</evidence>